<dbReference type="PANTHER" id="PTHR43390:SF1">
    <property type="entry name" value="CHLOROPLAST PROCESSING PEPTIDASE"/>
    <property type="match status" value="1"/>
</dbReference>
<gene>
    <name evidence="9" type="ORF">SG0102_05910</name>
</gene>
<dbReference type="InterPro" id="IPR019758">
    <property type="entry name" value="Pept_S26A_signal_pept_1_CS"/>
</dbReference>
<dbReference type="Gene3D" id="2.10.109.10">
    <property type="entry name" value="Umud Fragment, subunit A"/>
    <property type="match status" value="1"/>
</dbReference>
<keyword evidence="10" id="KW-1185">Reference proteome</keyword>
<dbReference type="PANTHER" id="PTHR43390">
    <property type="entry name" value="SIGNAL PEPTIDASE I"/>
    <property type="match status" value="1"/>
</dbReference>
<comment type="subcellular location">
    <subcellularLocation>
        <location evidence="2">Cell membrane</location>
        <topology evidence="2">Single-pass type II membrane protein</topology>
    </subcellularLocation>
    <subcellularLocation>
        <location evidence="7">Membrane</location>
        <topology evidence="7">Single-pass type II membrane protein</topology>
    </subcellularLocation>
</comment>
<name>A0A3G9J3D4_9FIRM</name>
<dbReference type="GO" id="GO:0009003">
    <property type="term" value="F:signal peptidase activity"/>
    <property type="evidence" value="ECO:0007669"/>
    <property type="project" value="UniProtKB-EC"/>
</dbReference>
<proteinExistence type="inferred from homology"/>
<comment type="similarity">
    <text evidence="3 7">Belongs to the peptidase S26 family.</text>
</comment>
<evidence type="ECO:0000256" key="5">
    <source>
        <dbReference type="ARBA" id="ARBA00022801"/>
    </source>
</evidence>
<evidence type="ECO:0000256" key="2">
    <source>
        <dbReference type="ARBA" id="ARBA00004401"/>
    </source>
</evidence>
<dbReference type="Pfam" id="PF10502">
    <property type="entry name" value="Peptidase_S26"/>
    <property type="match status" value="1"/>
</dbReference>
<keyword evidence="7" id="KW-0812">Transmembrane</keyword>
<comment type="catalytic activity">
    <reaction evidence="1 7">
        <text>Cleavage of hydrophobic, N-terminal signal or leader sequences from secreted and periplasmic proteins.</text>
        <dbReference type="EC" id="3.4.21.89"/>
    </reaction>
</comment>
<dbReference type="GO" id="GO:0006465">
    <property type="term" value="P:signal peptide processing"/>
    <property type="evidence" value="ECO:0007669"/>
    <property type="project" value="InterPro"/>
</dbReference>
<evidence type="ECO:0000256" key="7">
    <source>
        <dbReference type="RuleBase" id="RU362042"/>
    </source>
</evidence>
<dbReference type="PROSITE" id="PS00761">
    <property type="entry name" value="SPASE_I_3"/>
    <property type="match status" value="1"/>
</dbReference>
<feature type="active site" evidence="6">
    <location>
        <position position="88"/>
    </location>
</feature>
<dbReference type="OrthoDB" id="9802919at2"/>
<sequence length="169" mass="19240">MENNEKQASMKNTIIEYIKVILVTVVLTYAVLYFVQISRVVGDSMNPTYKNGNIVLVDKRFYNYKDVKYGDVVVAKADFGDGEEQIIKRVIGKGGDVIACKNGALYRNNKKLDEPYIKEEMYDDDWKVTVKQDCLFCMGDNRNNSADSREIGAIDFKTGIVGKVFFKVF</sequence>
<protein>
    <recommendedName>
        <fullName evidence="4 7">Signal peptidase I</fullName>
        <ecNumber evidence="4 7">3.4.21.89</ecNumber>
    </recommendedName>
</protein>
<reference evidence="9 10" key="1">
    <citation type="submission" date="2018-11" db="EMBL/GenBank/DDBJ databases">
        <title>Novel Erysipelotrichaceae bacterium isolated from small intestine of a swine.</title>
        <authorList>
            <person name="Kim J.S."/>
            <person name="Choe H."/>
            <person name="Lee Y.R."/>
            <person name="Kim K.M."/>
            <person name="Park D.S."/>
        </authorList>
    </citation>
    <scope>NUCLEOTIDE SEQUENCE [LARGE SCALE GENOMIC DNA]</scope>
    <source>
        <strain evidence="9 10">SG0102</strain>
    </source>
</reference>
<evidence type="ECO:0000259" key="8">
    <source>
        <dbReference type="Pfam" id="PF10502"/>
    </source>
</evidence>
<evidence type="ECO:0000256" key="6">
    <source>
        <dbReference type="PIRSR" id="PIRSR600223-1"/>
    </source>
</evidence>
<keyword evidence="7" id="KW-0645">Protease</keyword>
<dbReference type="InParanoid" id="A0A3G9J3D4"/>
<feature type="active site" evidence="6">
    <location>
        <position position="44"/>
    </location>
</feature>
<keyword evidence="7" id="KW-0472">Membrane</keyword>
<dbReference type="NCBIfam" id="TIGR02227">
    <property type="entry name" value="sigpep_I_bact"/>
    <property type="match status" value="1"/>
</dbReference>
<dbReference type="InterPro" id="IPR036286">
    <property type="entry name" value="LexA/Signal_pep-like_sf"/>
</dbReference>
<dbReference type="AlphaFoldDB" id="A0A3G9J3D4"/>
<dbReference type="SUPFAM" id="SSF51306">
    <property type="entry name" value="LexA/Signal peptidase"/>
    <property type="match status" value="1"/>
</dbReference>
<dbReference type="KEGG" id="ebm:SG0102_05910"/>
<keyword evidence="5 7" id="KW-0378">Hydrolase</keyword>
<feature type="domain" description="Peptidase S26" evidence="8">
    <location>
        <begin position="15"/>
        <end position="168"/>
    </location>
</feature>
<feature type="transmembrane region" description="Helical" evidence="7">
    <location>
        <begin position="14"/>
        <end position="35"/>
    </location>
</feature>
<dbReference type="GO" id="GO:0005886">
    <property type="term" value="C:plasma membrane"/>
    <property type="evidence" value="ECO:0007669"/>
    <property type="project" value="UniProtKB-SubCell"/>
</dbReference>
<dbReference type="EC" id="3.4.21.89" evidence="4 7"/>
<accession>A0A3G9J3D4</accession>
<evidence type="ECO:0000313" key="10">
    <source>
        <dbReference type="Proteomes" id="UP000268059"/>
    </source>
</evidence>
<keyword evidence="7" id="KW-1133">Transmembrane helix</keyword>
<dbReference type="RefSeq" id="WP_125118584.1">
    <property type="nucleotide sequence ID" value="NZ_AP019309.1"/>
</dbReference>
<evidence type="ECO:0000256" key="4">
    <source>
        <dbReference type="ARBA" id="ARBA00013208"/>
    </source>
</evidence>
<organism evidence="9 10">
    <name type="scientific">Intestinibaculum porci</name>
    <dbReference type="NCBI Taxonomy" id="2487118"/>
    <lineage>
        <taxon>Bacteria</taxon>
        <taxon>Bacillati</taxon>
        <taxon>Bacillota</taxon>
        <taxon>Erysipelotrichia</taxon>
        <taxon>Erysipelotrichales</taxon>
        <taxon>Erysipelotrichaceae</taxon>
        <taxon>Intestinibaculum</taxon>
    </lineage>
</organism>
<evidence type="ECO:0000256" key="1">
    <source>
        <dbReference type="ARBA" id="ARBA00000677"/>
    </source>
</evidence>
<dbReference type="EMBL" id="AP019309">
    <property type="protein sequence ID" value="BBH25657.1"/>
    <property type="molecule type" value="Genomic_DNA"/>
</dbReference>
<dbReference type="CDD" id="cd06530">
    <property type="entry name" value="S26_SPase_I"/>
    <property type="match status" value="1"/>
</dbReference>
<evidence type="ECO:0000256" key="3">
    <source>
        <dbReference type="ARBA" id="ARBA00009370"/>
    </source>
</evidence>
<evidence type="ECO:0000313" key="9">
    <source>
        <dbReference type="EMBL" id="BBH25657.1"/>
    </source>
</evidence>
<dbReference type="InterPro" id="IPR000223">
    <property type="entry name" value="Pept_S26A_signal_pept_1"/>
</dbReference>
<dbReference type="Proteomes" id="UP000268059">
    <property type="component" value="Chromosome"/>
</dbReference>
<dbReference type="GO" id="GO:0004252">
    <property type="term" value="F:serine-type endopeptidase activity"/>
    <property type="evidence" value="ECO:0007669"/>
    <property type="project" value="InterPro"/>
</dbReference>
<dbReference type="PRINTS" id="PR00727">
    <property type="entry name" value="LEADERPTASE"/>
</dbReference>
<dbReference type="InterPro" id="IPR019533">
    <property type="entry name" value="Peptidase_S26"/>
</dbReference>